<dbReference type="EMBL" id="FQVK01000039">
    <property type="protein sequence ID" value="SHF41571.1"/>
    <property type="molecule type" value="Genomic_DNA"/>
</dbReference>
<evidence type="ECO:0000313" key="2">
    <source>
        <dbReference type="Proteomes" id="UP000325134"/>
    </source>
</evidence>
<dbReference type="RefSeq" id="WP_394349793.1">
    <property type="nucleotide sequence ID" value="NZ_FQVK01000039.1"/>
</dbReference>
<sequence length="43" mass="4422">MGGAGITGVDLAWNVFQVHGSAVDGSVVMRERLSGPCFAASRD</sequence>
<protein>
    <submittedName>
        <fullName evidence="1">Uncharacterized protein</fullName>
    </submittedName>
</protein>
<name>A0A1M5BGJ4_9RHOB</name>
<reference evidence="1 2" key="1">
    <citation type="submission" date="2016-11" db="EMBL/GenBank/DDBJ databases">
        <authorList>
            <person name="Varghese N."/>
            <person name="Submissions S."/>
        </authorList>
    </citation>
    <scope>NUCLEOTIDE SEQUENCE [LARGE SCALE GENOMIC DNA]</scope>
    <source>
        <strain evidence="1 2">DSM 29341</strain>
    </source>
</reference>
<keyword evidence="2" id="KW-1185">Reference proteome</keyword>
<evidence type="ECO:0000313" key="1">
    <source>
        <dbReference type="EMBL" id="SHF41571.1"/>
    </source>
</evidence>
<dbReference type="AlphaFoldDB" id="A0A1M5BGJ4"/>
<gene>
    <name evidence="1" type="ORF">SAMN05444279_13919</name>
</gene>
<dbReference type="Proteomes" id="UP000325134">
    <property type="component" value="Unassembled WGS sequence"/>
</dbReference>
<organism evidence="1 2">
    <name type="scientific">Ruegeria intermedia</name>
    <dbReference type="NCBI Taxonomy" id="996115"/>
    <lineage>
        <taxon>Bacteria</taxon>
        <taxon>Pseudomonadati</taxon>
        <taxon>Pseudomonadota</taxon>
        <taxon>Alphaproteobacteria</taxon>
        <taxon>Rhodobacterales</taxon>
        <taxon>Roseobacteraceae</taxon>
        <taxon>Ruegeria</taxon>
    </lineage>
</organism>
<proteinExistence type="predicted"/>
<accession>A0A1M5BGJ4</accession>